<keyword evidence="2" id="KW-1185">Reference proteome</keyword>
<evidence type="ECO:0000313" key="2">
    <source>
        <dbReference type="Proteomes" id="UP000182114"/>
    </source>
</evidence>
<evidence type="ECO:0000313" key="1">
    <source>
        <dbReference type="EMBL" id="SDE86448.1"/>
    </source>
</evidence>
<dbReference type="EMBL" id="FNBD01000004">
    <property type="protein sequence ID" value="SDE86448.1"/>
    <property type="molecule type" value="Genomic_DNA"/>
</dbReference>
<protein>
    <submittedName>
        <fullName evidence="1">Uncharacterized protein</fullName>
    </submittedName>
</protein>
<gene>
    <name evidence="1" type="ORF">SAMN04487992_104323</name>
</gene>
<proteinExistence type="predicted"/>
<organism evidence="1 2">
    <name type="scientific">Cellulophaga baltica</name>
    <dbReference type="NCBI Taxonomy" id="76594"/>
    <lineage>
        <taxon>Bacteria</taxon>
        <taxon>Pseudomonadati</taxon>
        <taxon>Bacteroidota</taxon>
        <taxon>Flavobacteriia</taxon>
        <taxon>Flavobacteriales</taxon>
        <taxon>Flavobacteriaceae</taxon>
        <taxon>Cellulophaga</taxon>
    </lineage>
</organism>
<sequence>MGSNWCTNLVYQFYEKNLYKINLTKNKTNYLQIRIIYNIIIHNLYFIKNKARNTIDKKGSQHATFPCQHRTQAIEGKIVLNWNNIQAALADQRL</sequence>
<dbReference type="Proteomes" id="UP000182114">
    <property type="component" value="Unassembled WGS sequence"/>
</dbReference>
<dbReference type="AlphaFoldDB" id="A0A1G7GE69"/>
<name>A0A1G7GE69_9FLAO</name>
<reference evidence="2" key="1">
    <citation type="submission" date="2016-10" db="EMBL/GenBank/DDBJ databases">
        <authorList>
            <person name="Varghese N."/>
            <person name="Submissions S."/>
        </authorList>
    </citation>
    <scope>NUCLEOTIDE SEQUENCE [LARGE SCALE GENOMIC DNA]</scope>
    <source>
        <strain evidence="2">DSM 24729</strain>
    </source>
</reference>
<accession>A0A1G7GE69</accession>